<dbReference type="SMART" id="SM00386">
    <property type="entry name" value="HAT"/>
    <property type="match status" value="9"/>
</dbReference>
<dbReference type="InterPro" id="IPR013633">
    <property type="entry name" value="NRDE-2"/>
</dbReference>
<dbReference type="SUPFAM" id="SSF48452">
    <property type="entry name" value="TPR-like"/>
    <property type="match status" value="2"/>
</dbReference>
<protein>
    <submittedName>
        <fullName evidence="5">Uncharacterized protein</fullName>
    </submittedName>
</protein>
<feature type="compositionally biased region" description="Basic residues" evidence="4">
    <location>
        <begin position="93"/>
        <end position="111"/>
    </location>
</feature>
<dbReference type="Pfam" id="PF23240">
    <property type="entry name" value="HAT_PRP39_N"/>
    <property type="match status" value="1"/>
</dbReference>
<keyword evidence="3" id="KW-0539">Nucleus</keyword>
<feature type="compositionally biased region" description="Acidic residues" evidence="4">
    <location>
        <begin position="271"/>
        <end position="282"/>
    </location>
</feature>
<dbReference type="InterPro" id="IPR003107">
    <property type="entry name" value="HAT"/>
</dbReference>
<evidence type="ECO:0000313" key="5">
    <source>
        <dbReference type="EMBL" id="KAK9720413.1"/>
    </source>
</evidence>
<evidence type="ECO:0000256" key="2">
    <source>
        <dbReference type="ARBA" id="ARBA00009265"/>
    </source>
</evidence>
<dbReference type="Pfam" id="PF08424">
    <property type="entry name" value="NRDE-2"/>
    <property type="match status" value="1"/>
</dbReference>
<dbReference type="EMBL" id="JASJQH010007013">
    <property type="protein sequence ID" value="KAK9720413.1"/>
    <property type="molecule type" value="Genomic_DNA"/>
</dbReference>
<proteinExistence type="inferred from homology"/>
<feature type="region of interest" description="Disordered" evidence="4">
    <location>
        <begin position="231"/>
        <end position="282"/>
    </location>
</feature>
<dbReference type="Proteomes" id="UP001479436">
    <property type="component" value="Unassembled WGS sequence"/>
</dbReference>
<comment type="subcellular location">
    <subcellularLocation>
        <location evidence="1">Nucleus</location>
    </subcellularLocation>
</comment>
<feature type="compositionally biased region" description="Polar residues" evidence="4">
    <location>
        <begin position="37"/>
        <end position="50"/>
    </location>
</feature>
<dbReference type="Gene3D" id="1.25.40.10">
    <property type="entry name" value="Tetratricopeptide repeat domain"/>
    <property type="match status" value="2"/>
</dbReference>
<dbReference type="PANTHER" id="PTHR13471">
    <property type="entry name" value="TETRATRICOPEPTIDE-LIKE HELICAL"/>
    <property type="match status" value="1"/>
</dbReference>
<gene>
    <name evidence="5" type="ORF">K7432_004142</name>
</gene>
<dbReference type="PANTHER" id="PTHR13471:SF0">
    <property type="entry name" value="NUCLEAR EXOSOME REGULATOR NRDE2"/>
    <property type="match status" value="1"/>
</dbReference>
<feature type="compositionally biased region" description="Basic and acidic residues" evidence="4">
    <location>
        <begin position="234"/>
        <end position="270"/>
    </location>
</feature>
<dbReference type="InterPro" id="IPR011990">
    <property type="entry name" value="TPR-like_helical_dom_sf"/>
</dbReference>
<accession>A0ABR2W5A2</accession>
<reference evidence="5 6" key="1">
    <citation type="submission" date="2023-04" db="EMBL/GenBank/DDBJ databases">
        <title>Genome of Basidiobolus ranarum AG-B5.</title>
        <authorList>
            <person name="Stajich J.E."/>
            <person name="Carter-House D."/>
            <person name="Gryganskyi A."/>
        </authorList>
    </citation>
    <scope>NUCLEOTIDE SEQUENCE [LARGE SCALE GENOMIC DNA]</scope>
    <source>
        <strain evidence="5 6">AG-B5</strain>
    </source>
</reference>
<keyword evidence="6" id="KW-1185">Reference proteome</keyword>
<evidence type="ECO:0000313" key="6">
    <source>
        <dbReference type="Proteomes" id="UP001479436"/>
    </source>
</evidence>
<organism evidence="5 6">
    <name type="scientific">Basidiobolus ranarum</name>
    <dbReference type="NCBI Taxonomy" id="34480"/>
    <lineage>
        <taxon>Eukaryota</taxon>
        <taxon>Fungi</taxon>
        <taxon>Fungi incertae sedis</taxon>
        <taxon>Zoopagomycota</taxon>
        <taxon>Entomophthoromycotina</taxon>
        <taxon>Basidiobolomycetes</taxon>
        <taxon>Basidiobolales</taxon>
        <taxon>Basidiobolaceae</taxon>
        <taxon>Basidiobolus</taxon>
    </lineage>
</organism>
<sequence length="1078" mass="125156">MEKDSEKRDTRSTLFAAYAKNDPDETNILNSARIPTFSSAPDLSTLSVPSFGSAPIISSPLGDENEISSTERTSDHANRKYKRSERRETKEGKQKRHHSRDSRHSKDKKKKRTEDKPKDKYQEKFIYVENKMPLKSLLSSNHGMEKVFYIDSKGDAQNVFYGGLHKYDIPKFRRSNFGRVVGLTSALRIDTEKSKLGKEIVLNVKGYGKAKETLRYSDTRLKQHVKRIRVAKQKNRDSKSNEDFVPLDDSKAANDDKSVDYRTIEGPAKDSEEEIDPEISDDEGENFDQYIMRRSREFDQAIQENPNNVDVWLKFIAFQSEAIKFSKKGTGKSTIGEIKLSIFDKALAENPNDERLLLGYLKCCEEIMDSARLLNKWDQVLNENGHILSLWISYLNFRQSNFASFTFSQCLEVYEMCIKTLTRRSQDVNADFQAIEQVLLHIFIRVCNFLKQSGYVERAHACYQAMIELHFFCPEQYYQYSFEEQLDVFEEFWESEVPRFGENGATGWVNFNSQTAEAIDPWPLNVNSASEIHNIESWYRTESTENIDGSLPLRSMQTDDSDEDPLRVVLFDDIRSLLIPLRQKEPRMSLFYSFLQIMGLPVNRNLQSNHPFNLDTFLHAELNHQPILDSFIPYNTSSVAPTSIVNIGGVYMESERSTFTDPFKYPIKNFPQIANSVFPAQKWFGVISAEDLAHINRDFCSARKIAKNMLKADRMNLLLWNGYAKMEYKHRGFGDAQKIYSTAFSMFRTFPLEYQKEAPLLYRNFAEMNLDHENTKDALVALVHYTSNATEMNDTLTATTILKARKWYQQKLKEIESFDEKEFMNNYALDIKICYMLFEYLSQNFDVAYGVFTSYINLIQSDGHEKSTICEHLYTSFIELVFRNIQLNRAYQPKVLREVLESALELFPHNTSFLSMYLYNESRTKIENRLRRFLDSALLKEPSHILWTFYLYSELHHHQPYNIHMVRSLLEQALDSTSARNSVSLWTLYIQLEAKQGDLAKGKGLFYRAIRECPWAKDLYLLAFGVLKQAFDPLELQQIGNLLLEKEIRVRASVDDIIEPLISEMEVEQKAITLEDAA</sequence>
<name>A0ABR2W5A2_9FUNG</name>
<evidence type="ECO:0000256" key="3">
    <source>
        <dbReference type="ARBA" id="ARBA00023242"/>
    </source>
</evidence>
<evidence type="ECO:0000256" key="1">
    <source>
        <dbReference type="ARBA" id="ARBA00004123"/>
    </source>
</evidence>
<comment type="similarity">
    <text evidence="2">Belongs to the NRDE2 family.</text>
</comment>
<comment type="caution">
    <text evidence="5">The sequence shown here is derived from an EMBL/GenBank/DDBJ whole genome shotgun (WGS) entry which is preliminary data.</text>
</comment>
<feature type="region of interest" description="Disordered" evidence="4">
    <location>
        <begin position="37"/>
        <end position="118"/>
    </location>
</feature>
<evidence type="ECO:0000256" key="4">
    <source>
        <dbReference type="SAM" id="MobiDB-lite"/>
    </source>
</evidence>